<dbReference type="Proteomes" id="UP001497514">
    <property type="component" value="Chromosome"/>
</dbReference>
<sequence length="196" mass="21765">MGMASSRRYGMQEITMVTTSTDSEWKVSRAESSSIIKWYALGNTYRGDTPTIDFSGNTGSETIIIKSSRGLTYLECSAELTELDASKNSCLTHLKCNGTRLKILEVSKNTLLTHLECVSTELAELDVSKNLSLTYLNCNDCGDLAELDVSKNTLLTFLSCYHKMNNLTTIYVNQTQLNNIPSGWQKEASATYVLKQ</sequence>
<dbReference type="SUPFAM" id="SSF52058">
    <property type="entry name" value="L domain-like"/>
    <property type="match status" value="1"/>
</dbReference>
<evidence type="ECO:0000313" key="2">
    <source>
        <dbReference type="Proteomes" id="UP001497514"/>
    </source>
</evidence>
<proteinExistence type="predicted"/>
<organism evidence="1 2">
    <name type="scientific">Tenacibaculum dicentrarchi</name>
    <dbReference type="NCBI Taxonomy" id="669041"/>
    <lineage>
        <taxon>Bacteria</taxon>
        <taxon>Pseudomonadati</taxon>
        <taxon>Bacteroidota</taxon>
        <taxon>Flavobacteriia</taxon>
        <taxon>Flavobacteriales</taxon>
        <taxon>Flavobacteriaceae</taxon>
        <taxon>Tenacibaculum</taxon>
    </lineage>
</organism>
<dbReference type="InterPro" id="IPR032675">
    <property type="entry name" value="LRR_dom_sf"/>
</dbReference>
<dbReference type="EMBL" id="OZ038524">
    <property type="protein sequence ID" value="CAL2078938.1"/>
    <property type="molecule type" value="Genomic_DNA"/>
</dbReference>
<evidence type="ECO:0000313" key="1">
    <source>
        <dbReference type="EMBL" id="CAL2078938.1"/>
    </source>
</evidence>
<dbReference type="Gene3D" id="3.80.10.10">
    <property type="entry name" value="Ribonuclease Inhibitor"/>
    <property type="match status" value="1"/>
</dbReference>
<dbReference type="RefSeq" id="WP_101903578.1">
    <property type="nucleotide sequence ID" value="NZ_JBFKZT010000013.1"/>
</dbReference>
<reference evidence="1 2" key="1">
    <citation type="submission" date="2024-05" db="EMBL/GenBank/DDBJ databases">
        <authorList>
            <person name="Duchaud E."/>
        </authorList>
    </citation>
    <scope>NUCLEOTIDE SEQUENCE [LARGE SCALE GENOMIC DNA]</scope>
    <source>
        <strain evidence="1">Ena-SAMPLE-TAB-13-05-2024-13:56:06:370-140309</strain>
    </source>
</reference>
<keyword evidence="2" id="KW-1185">Reference proteome</keyword>
<accession>A0ABM9NTZ6</accession>
<protein>
    <submittedName>
        <fullName evidence="1">Uncharacterized protein</fullName>
    </submittedName>
</protein>
<name>A0ABM9NTZ6_9FLAO</name>
<gene>
    <name evidence="1" type="ORF">TD3509T_0744</name>
</gene>